<dbReference type="CDD" id="cd03357">
    <property type="entry name" value="LbH_MAT_GAT"/>
    <property type="match status" value="1"/>
</dbReference>
<evidence type="ECO:0000256" key="5">
    <source>
        <dbReference type="ARBA" id="ARBA00023315"/>
    </source>
</evidence>
<dbReference type="Pfam" id="PF12464">
    <property type="entry name" value="Mac"/>
    <property type="match status" value="1"/>
</dbReference>
<evidence type="ECO:0000256" key="3">
    <source>
        <dbReference type="ARBA" id="ARBA00022679"/>
    </source>
</evidence>
<evidence type="ECO:0000256" key="6">
    <source>
        <dbReference type="ARBA" id="ARBA00055587"/>
    </source>
</evidence>
<dbReference type="PANTHER" id="PTHR23416:SF23">
    <property type="entry name" value="ACETYLTRANSFERASE C18B11.09C-RELATED"/>
    <property type="match status" value="1"/>
</dbReference>
<evidence type="ECO:0000256" key="2">
    <source>
        <dbReference type="ARBA" id="ARBA00022458"/>
    </source>
</evidence>
<dbReference type="Proteomes" id="UP001238334">
    <property type="component" value="Chromosome"/>
</dbReference>
<feature type="domain" description="Maltose/galactoside acetyltransferase" evidence="8">
    <location>
        <begin position="6"/>
        <end position="60"/>
    </location>
</feature>
<dbReference type="RefSeq" id="WP_270920274.1">
    <property type="nucleotide sequence ID" value="NZ_CP127247.1"/>
</dbReference>
<dbReference type="Gene3D" id="2.160.10.10">
    <property type="entry name" value="Hexapeptide repeat proteins"/>
    <property type="match status" value="1"/>
</dbReference>
<dbReference type="FunFam" id="2.160.10.10:FF:000025">
    <property type="entry name" value="Hexapeptide-repeat containing-acetyltransferase"/>
    <property type="match status" value="1"/>
</dbReference>
<reference evidence="9 10" key="1">
    <citation type="submission" date="2023-06" db="EMBL/GenBank/DDBJ databases">
        <title>Parasedimentitalea psychrophila sp. nov., a psychrophilic bacterium isolated from deep-sea sediment.</title>
        <authorList>
            <person name="Li A."/>
        </authorList>
    </citation>
    <scope>NUCLEOTIDE SEQUENCE [LARGE SCALE GENOMIC DNA]</scope>
    <source>
        <strain evidence="9 10">QS115</strain>
    </source>
</reference>
<dbReference type="GO" id="GO:0008374">
    <property type="term" value="F:O-acyltransferase activity"/>
    <property type="evidence" value="ECO:0007669"/>
    <property type="project" value="TreeGrafter"/>
</dbReference>
<keyword evidence="10" id="KW-1185">Reference proteome</keyword>
<comment type="similarity">
    <text evidence="1">Belongs to the transferase hexapeptide repeat family.</text>
</comment>
<evidence type="ECO:0000256" key="1">
    <source>
        <dbReference type="ARBA" id="ARBA00007274"/>
    </source>
</evidence>
<dbReference type="InterPro" id="IPR018357">
    <property type="entry name" value="Hexapep_transf_CS"/>
</dbReference>
<sequence>MARTEREKMQSGDWYCCLDPELDVLRHAARGAVHQHNIAAPDQNTHLSPPLANLFAAHGSHCFIEAPFHCAYGINISLGDNVYLNAGCTILDSAPVTIGDRCMFGPNVQIYCAQHHKDAVLRSQGQEIALPVTVGHDVWIGGGAIIMPGVSIGDRAIIGAGSVVLRDVTTGTTVVGSPARALAS</sequence>
<keyword evidence="5 9" id="KW-0012">Acyltransferase</keyword>
<dbReference type="InterPro" id="IPR024688">
    <property type="entry name" value="Mac_dom"/>
</dbReference>
<dbReference type="PANTHER" id="PTHR23416">
    <property type="entry name" value="SIALIC ACID SYNTHASE-RELATED"/>
    <property type="match status" value="1"/>
</dbReference>
<accession>A0A9Y2KZC1</accession>
<proteinExistence type="inferred from homology"/>
<organism evidence="9 10">
    <name type="scientific">Parasedimentitalea psychrophila</name>
    <dbReference type="NCBI Taxonomy" id="2997337"/>
    <lineage>
        <taxon>Bacteria</taxon>
        <taxon>Pseudomonadati</taxon>
        <taxon>Pseudomonadota</taxon>
        <taxon>Alphaproteobacteria</taxon>
        <taxon>Rhodobacterales</taxon>
        <taxon>Paracoccaceae</taxon>
        <taxon>Parasedimentitalea</taxon>
    </lineage>
</organism>
<dbReference type="PROSITE" id="PS00101">
    <property type="entry name" value="HEXAPEP_TRANSFERASES"/>
    <property type="match status" value="1"/>
</dbReference>
<dbReference type="InterPro" id="IPR001451">
    <property type="entry name" value="Hexapep"/>
</dbReference>
<dbReference type="EMBL" id="CP127247">
    <property type="protein sequence ID" value="WIY25224.1"/>
    <property type="molecule type" value="Genomic_DNA"/>
</dbReference>
<keyword evidence="2" id="KW-0536">Nodulation</keyword>
<keyword evidence="3 9" id="KW-0808">Transferase</keyword>
<dbReference type="Pfam" id="PF14602">
    <property type="entry name" value="Hexapep_2"/>
    <property type="match status" value="1"/>
</dbReference>
<evidence type="ECO:0000313" key="9">
    <source>
        <dbReference type="EMBL" id="WIY25224.1"/>
    </source>
</evidence>
<dbReference type="Pfam" id="PF00132">
    <property type="entry name" value="Hexapep"/>
    <property type="match status" value="1"/>
</dbReference>
<dbReference type="GO" id="GO:0016407">
    <property type="term" value="F:acetyltransferase activity"/>
    <property type="evidence" value="ECO:0007669"/>
    <property type="project" value="InterPro"/>
</dbReference>
<gene>
    <name evidence="9" type="ORF">QPJ95_22535</name>
</gene>
<evidence type="ECO:0000313" key="10">
    <source>
        <dbReference type="Proteomes" id="UP001238334"/>
    </source>
</evidence>
<dbReference type="SUPFAM" id="SSF51161">
    <property type="entry name" value="Trimeric LpxA-like enzymes"/>
    <property type="match status" value="1"/>
</dbReference>
<evidence type="ECO:0000259" key="8">
    <source>
        <dbReference type="SMART" id="SM01266"/>
    </source>
</evidence>
<dbReference type="InterPro" id="IPR011004">
    <property type="entry name" value="Trimer_LpxA-like_sf"/>
</dbReference>
<dbReference type="KEGG" id="ppso:QPJ95_22535"/>
<dbReference type="InterPro" id="IPR051159">
    <property type="entry name" value="Hexapeptide_acetyltransf"/>
</dbReference>
<dbReference type="AlphaFoldDB" id="A0A9Y2KZC1"/>
<dbReference type="SMART" id="SM01266">
    <property type="entry name" value="Mac"/>
    <property type="match status" value="1"/>
</dbReference>
<comment type="function">
    <text evidence="6">Acetyltransferase implicated in the O-acetylation of Nod factors.</text>
</comment>
<keyword evidence="4" id="KW-0677">Repeat</keyword>
<evidence type="ECO:0000256" key="4">
    <source>
        <dbReference type="ARBA" id="ARBA00022737"/>
    </source>
</evidence>
<name>A0A9Y2KZC1_9RHOB</name>
<protein>
    <recommendedName>
        <fullName evidence="7">Nodulation protein L</fullName>
    </recommendedName>
</protein>
<evidence type="ECO:0000256" key="7">
    <source>
        <dbReference type="ARBA" id="ARBA00067695"/>
    </source>
</evidence>